<feature type="compositionally biased region" description="Basic and acidic residues" evidence="1">
    <location>
        <begin position="77"/>
        <end position="90"/>
    </location>
</feature>
<dbReference type="OrthoDB" id="10012494at2759"/>
<gene>
    <name evidence="3 4 5 6" type="primary">LOC109465617</name>
</gene>
<feature type="compositionally biased region" description="Basic and acidic residues" evidence="1">
    <location>
        <begin position="151"/>
        <end position="170"/>
    </location>
</feature>
<organism evidence="2 3">
    <name type="scientific">Branchiostoma belcheri</name>
    <name type="common">Amphioxus</name>
    <dbReference type="NCBI Taxonomy" id="7741"/>
    <lineage>
        <taxon>Eukaryota</taxon>
        <taxon>Metazoa</taxon>
        <taxon>Chordata</taxon>
        <taxon>Cephalochordata</taxon>
        <taxon>Leptocardii</taxon>
        <taxon>Amphioxiformes</taxon>
        <taxon>Branchiostomatidae</taxon>
        <taxon>Branchiostoma</taxon>
    </lineage>
</organism>
<name>A0A6P4Y226_BRABE</name>
<accession>A0A6P4Y226</accession>
<protein>
    <submittedName>
        <fullName evidence="3 4">Uncharacterized protein C7orf57 homolog</fullName>
    </submittedName>
</protein>
<evidence type="ECO:0000313" key="5">
    <source>
        <dbReference type="RefSeq" id="XP_019618540.1"/>
    </source>
</evidence>
<dbReference type="RefSeq" id="XP_019618538.1">
    <property type="nucleotide sequence ID" value="XM_019762979.1"/>
</dbReference>
<evidence type="ECO:0000313" key="4">
    <source>
        <dbReference type="RefSeq" id="XP_019618539.1"/>
    </source>
</evidence>
<feature type="compositionally biased region" description="Basic and acidic residues" evidence="1">
    <location>
        <begin position="247"/>
        <end position="266"/>
    </location>
</feature>
<dbReference type="InterPro" id="IPR040247">
    <property type="entry name" value="DUF5524"/>
</dbReference>
<keyword evidence="2" id="KW-1185">Reference proteome</keyword>
<dbReference type="GeneID" id="109465617"/>
<evidence type="ECO:0000313" key="3">
    <source>
        <dbReference type="RefSeq" id="XP_019618538.1"/>
    </source>
</evidence>
<dbReference type="RefSeq" id="XP_019618539.1">
    <property type="nucleotide sequence ID" value="XM_019762980.1"/>
</dbReference>
<feature type="compositionally biased region" description="Basic and acidic residues" evidence="1">
    <location>
        <begin position="284"/>
        <end position="323"/>
    </location>
</feature>
<evidence type="ECO:0000313" key="6">
    <source>
        <dbReference type="RefSeq" id="XP_019618541.1"/>
    </source>
</evidence>
<feature type="region of interest" description="Disordered" evidence="1">
    <location>
        <begin position="247"/>
        <end position="323"/>
    </location>
</feature>
<dbReference type="RefSeq" id="XP_019618541.1">
    <property type="nucleotide sequence ID" value="XM_019762982.1"/>
</dbReference>
<dbReference type="RefSeq" id="XP_019618540.1">
    <property type="nucleotide sequence ID" value="XM_019762981.1"/>
</dbReference>
<proteinExistence type="predicted"/>
<feature type="region of interest" description="Disordered" evidence="1">
    <location>
        <begin position="73"/>
        <end position="218"/>
    </location>
</feature>
<dbReference type="AlphaFoldDB" id="A0A6P4Y226"/>
<feature type="region of interest" description="Disordered" evidence="1">
    <location>
        <begin position="1"/>
        <end position="47"/>
    </location>
</feature>
<sequence length="323" mass="37486">MSLTRRRPGDEDWFYHAPLKSKKDSTQVSVPPASQIPGLSQLPADVPLDVDPASKRKWIRDTDTKYIKLAKQGGRQDLLRYRSPPDHTKDPVPYPRVDWFDHDVPQEDDEPLHHSFALPEYMVHEEFVPSPQRQQESRKKAPFSTDSKTVWQRDDTDPTDKRVRLPEIKRPQRRHKEKMPPPPNVEKKERRKQPAALKDHFAAKSRFPPVPQPVGKEEPVSFGKLLSMGYQRDWISRRNEWEDQHVHGARHLEPLPKGTEYQEKISKQQQQQVSGNKHQHKSVRKDGAGHKGSADSEDKPVFKLSKFEKVGPKVSTRREPVHV</sequence>
<dbReference type="PANTHER" id="PTHR31097">
    <property type="entry name" value="SI:DKEY-276J7.1"/>
    <property type="match status" value="1"/>
</dbReference>
<dbReference type="Pfam" id="PF17662">
    <property type="entry name" value="DUF5524"/>
    <property type="match status" value="1"/>
</dbReference>
<dbReference type="Proteomes" id="UP000515135">
    <property type="component" value="Unplaced"/>
</dbReference>
<evidence type="ECO:0000256" key="1">
    <source>
        <dbReference type="SAM" id="MobiDB-lite"/>
    </source>
</evidence>
<dbReference type="PANTHER" id="PTHR31097:SF2">
    <property type="entry name" value="CHROMOSOME 7 OPEN READING FRAME 57"/>
    <property type="match status" value="1"/>
</dbReference>
<evidence type="ECO:0000313" key="2">
    <source>
        <dbReference type="Proteomes" id="UP000515135"/>
    </source>
</evidence>
<reference evidence="3 4" key="1">
    <citation type="submission" date="2025-04" db="UniProtKB">
        <authorList>
            <consortium name="RefSeq"/>
        </authorList>
    </citation>
    <scope>IDENTIFICATION</scope>
    <source>
        <tissue evidence="3 4">Gonad</tissue>
    </source>
</reference>
<dbReference type="KEGG" id="bbel:109465617"/>